<dbReference type="AlphaFoldDB" id="A0A1N7L851"/>
<dbReference type="InterPro" id="IPR000073">
    <property type="entry name" value="AB_hydrolase_1"/>
</dbReference>
<keyword evidence="2 3" id="KW-0456">Lyase</keyword>
<reference evidence="6" key="1">
    <citation type="submission" date="2017-01" db="EMBL/GenBank/DDBJ databases">
        <authorList>
            <person name="Varghese N."/>
            <person name="Submissions S."/>
        </authorList>
    </citation>
    <scope>NUCLEOTIDE SEQUENCE [LARGE SCALE GENOMIC DNA]</scope>
    <source>
        <strain evidence="6">DSM 45196</strain>
    </source>
</reference>
<evidence type="ECO:0000259" key="4">
    <source>
        <dbReference type="Pfam" id="PF00561"/>
    </source>
</evidence>
<sequence length="275" mass="31141">MHIHVNGVPYRVEAEGQGPALLLLHGFTGSRATWEPYLTNWTRHFQVVRVDLIGHGDSAAPPDPSRYTMDRAAADLAGILDRLQISRAHVLGYSMGGRLALSFAAWYPDRVETLLLESSSPGLKTDTERRARRERDEELADRIEREGLEAFVLYWEGIPLFASQRNLPEKVRQALRKERLAQRTRGLANSLRGMGTGAQPSWWEHLGRIPCPVLLITGELDQKFCRIAEEMKGQFSRCRWRTVPGVGHAVHVEAPRLFDTIVMEFLLHQGKFPNS</sequence>
<dbReference type="PANTHER" id="PTHR42916:SF1">
    <property type="entry name" value="PROTEIN PHYLLO, CHLOROPLASTIC"/>
    <property type="match status" value="1"/>
</dbReference>
<comment type="pathway">
    <text evidence="3">Quinol/quinone metabolism; 1,4-dihydroxy-2-naphthoate biosynthesis; 1,4-dihydroxy-2-naphthoate from chorismate: step 3/7.</text>
</comment>
<dbReference type="HAMAP" id="MF_01660">
    <property type="entry name" value="MenH"/>
    <property type="match status" value="1"/>
</dbReference>
<dbReference type="Proteomes" id="UP000186795">
    <property type="component" value="Unassembled WGS sequence"/>
</dbReference>
<dbReference type="UniPathway" id="UPA00079"/>
<protein>
    <recommendedName>
        <fullName evidence="3">Putative 2-succinyl-6-hydroxy-2,4-cyclohexadiene-1-carboxylate synthase</fullName>
        <shortName evidence="3">SHCHC synthase</shortName>
        <ecNumber evidence="3">4.2.99.20</ecNumber>
    </recommendedName>
</protein>
<dbReference type="InterPro" id="IPR029058">
    <property type="entry name" value="AB_hydrolase_fold"/>
</dbReference>
<dbReference type="GO" id="GO:0009234">
    <property type="term" value="P:menaquinone biosynthetic process"/>
    <property type="evidence" value="ECO:0007669"/>
    <property type="project" value="UniProtKB-UniRule"/>
</dbReference>
<dbReference type="Pfam" id="PF00561">
    <property type="entry name" value="Abhydrolase_1"/>
    <property type="match status" value="1"/>
</dbReference>
<proteinExistence type="inferred from homology"/>
<dbReference type="GO" id="GO:0070205">
    <property type="term" value="F:2-succinyl-6-hydroxy-2,4-cyclohexadiene-1-carboxylate synthase activity"/>
    <property type="evidence" value="ECO:0007669"/>
    <property type="project" value="UniProtKB-UniRule"/>
</dbReference>
<name>A0A1N7L851_9BACL</name>
<comment type="subunit">
    <text evidence="3">Monomer.</text>
</comment>
<dbReference type="UniPathway" id="UPA01057">
    <property type="reaction ID" value="UER00900"/>
</dbReference>
<evidence type="ECO:0000256" key="3">
    <source>
        <dbReference type="HAMAP-Rule" id="MF_01660"/>
    </source>
</evidence>
<keyword evidence="1 3" id="KW-0474">Menaquinone biosynthesis</keyword>
<evidence type="ECO:0000256" key="1">
    <source>
        <dbReference type="ARBA" id="ARBA00022428"/>
    </source>
</evidence>
<evidence type="ECO:0000313" key="6">
    <source>
        <dbReference type="Proteomes" id="UP000186795"/>
    </source>
</evidence>
<comment type="catalytic activity">
    <reaction evidence="3">
        <text>5-enolpyruvoyl-6-hydroxy-2-succinyl-cyclohex-3-ene-1-carboxylate = (1R,6R)-6-hydroxy-2-succinyl-cyclohexa-2,4-diene-1-carboxylate + pyruvate</text>
        <dbReference type="Rhea" id="RHEA:25597"/>
        <dbReference type="ChEBI" id="CHEBI:15361"/>
        <dbReference type="ChEBI" id="CHEBI:58689"/>
        <dbReference type="ChEBI" id="CHEBI:58818"/>
        <dbReference type="EC" id="4.2.99.20"/>
    </reaction>
</comment>
<dbReference type="OrthoDB" id="9808398at2"/>
<dbReference type="PRINTS" id="PR00111">
    <property type="entry name" value="ABHYDROLASE"/>
</dbReference>
<dbReference type="RefSeq" id="WP_076524328.1">
    <property type="nucleotide sequence ID" value="NZ_CP048103.1"/>
</dbReference>
<accession>A0A1N7L851</accession>
<comment type="similarity">
    <text evidence="3">Belongs to the AB hydrolase superfamily. MenH family.</text>
</comment>
<comment type="pathway">
    <text evidence="3">Quinol/quinone metabolism; menaquinone biosynthesis.</text>
</comment>
<dbReference type="SUPFAM" id="SSF53474">
    <property type="entry name" value="alpha/beta-Hydrolases"/>
    <property type="match status" value="1"/>
</dbReference>
<evidence type="ECO:0000313" key="5">
    <source>
        <dbReference type="EMBL" id="SIS70032.1"/>
    </source>
</evidence>
<comment type="function">
    <text evidence="3">Catalyzes a proton abstraction reaction that results in 2,5-elimination of pyruvate from 2-succinyl-5-enolpyruvyl-6-hydroxy-3-cyclohexene-1-carboxylate (SEPHCHC) and the formation of 2-succinyl-6-hydroxy-2,4-cyclohexadiene-1-carboxylate (SHCHC).</text>
</comment>
<organism evidence="5 6">
    <name type="scientific">Kroppenstedtia eburnea</name>
    <dbReference type="NCBI Taxonomy" id="714067"/>
    <lineage>
        <taxon>Bacteria</taxon>
        <taxon>Bacillati</taxon>
        <taxon>Bacillota</taxon>
        <taxon>Bacilli</taxon>
        <taxon>Bacillales</taxon>
        <taxon>Thermoactinomycetaceae</taxon>
        <taxon>Kroppenstedtia</taxon>
    </lineage>
</organism>
<dbReference type="PANTHER" id="PTHR42916">
    <property type="entry name" value="2-SUCCINYL-5-ENOLPYRUVYL-6-HYDROXY-3-CYCLOHEXENE-1-CARBOXYLATE SYNTHASE"/>
    <property type="match status" value="1"/>
</dbReference>
<gene>
    <name evidence="3" type="primary">menH</name>
    <name evidence="5" type="ORF">SAMN05421790_10414</name>
</gene>
<dbReference type="EMBL" id="FTOD01000004">
    <property type="protein sequence ID" value="SIS70032.1"/>
    <property type="molecule type" value="Genomic_DNA"/>
</dbReference>
<dbReference type="EC" id="4.2.99.20" evidence="3"/>
<evidence type="ECO:0000256" key="2">
    <source>
        <dbReference type="ARBA" id="ARBA00023239"/>
    </source>
</evidence>
<feature type="domain" description="AB hydrolase-1" evidence="4">
    <location>
        <begin position="19"/>
        <end position="255"/>
    </location>
</feature>
<keyword evidence="6" id="KW-1185">Reference proteome</keyword>
<dbReference type="NCBIfam" id="TIGR03695">
    <property type="entry name" value="menH_SHCHC"/>
    <property type="match status" value="1"/>
</dbReference>
<dbReference type="InterPro" id="IPR022485">
    <property type="entry name" value="SHCHC_synthase_MenH"/>
</dbReference>
<dbReference type="Gene3D" id="3.40.50.1820">
    <property type="entry name" value="alpha/beta hydrolase"/>
    <property type="match status" value="1"/>
</dbReference>